<evidence type="ECO:0000313" key="10">
    <source>
        <dbReference type="EMBL" id="OAP65488.1"/>
    </source>
</evidence>
<feature type="coiled-coil region" evidence="8">
    <location>
        <begin position="178"/>
        <end position="205"/>
    </location>
</feature>
<evidence type="ECO:0000256" key="1">
    <source>
        <dbReference type="ARBA" id="ARBA00004123"/>
    </source>
</evidence>
<evidence type="ECO:0000256" key="2">
    <source>
        <dbReference type="ARBA" id="ARBA00008089"/>
    </source>
</evidence>
<feature type="region of interest" description="Disordered" evidence="9">
    <location>
        <begin position="231"/>
        <end position="278"/>
    </location>
</feature>
<evidence type="ECO:0000256" key="4">
    <source>
        <dbReference type="ARBA" id="ARBA00023159"/>
    </source>
</evidence>
<dbReference type="EMBL" id="LVYI01000001">
    <property type="protein sequence ID" value="OAP65488.1"/>
    <property type="molecule type" value="Genomic_DNA"/>
</dbReference>
<evidence type="ECO:0000256" key="6">
    <source>
        <dbReference type="ARBA" id="ARBA00023242"/>
    </source>
</evidence>
<feature type="region of interest" description="Disordered" evidence="9">
    <location>
        <begin position="51"/>
        <end position="142"/>
    </location>
</feature>
<keyword evidence="8" id="KW-0175">Coiled coil</keyword>
<keyword evidence="3 7" id="KW-0805">Transcription regulation</keyword>
<evidence type="ECO:0000256" key="7">
    <source>
        <dbReference type="RuleBase" id="RU364145"/>
    </source>
</evidence>
<gene>
    <name evidence="7" type="primary">MED9</name>
    <name evidence="10" type="ORF">AYL99_01460</name>
</gene>
<keyword evidence="4 7" id="KW-0010">Activator</keyword>
<dbReference type="STRING" id="1367422.A0A179A061"/>
<dbReference type="InterPro" id="IPR011425">
    <property type="entry name" value="Med9"/>
</dbReference>
<dbReference type="GO" id="GO:0003712">
    <property type="term" value="F:transcription coregulator activity"/>
    <property type="evidence" value="ECO:0007669"/>
    <property type="project" value="InterPro"/>
</dbReference>
<name>A0A179A061_9EURO</name>
<evidence type="ECO:0000256" key="8">
    <source>
        <dbReference type="SAM" id="Coils"/>
    </source>
</evidence>
<dbReference type="AlphaFoldDB" id="A0A179A061"/>
<comment type="similarity">
    <text evidence="2 7">Belongs to the Mediator complex subunit 9 family.</text>
</comment>
<evidence type="ECO:0000256" key="3">
    <source>
        <dbReference type="ARBA" id="ARBA00023015"/>
    </source>
</evidence>
<reference evidence="10 11" key="1">
    <citation type="submission" date="2016-04" db="EMBL/GenBank/DDBJ databases">
        <title>Draft genome of Fonsecaea erecta CBS 125763.</title>
        <authorList>
            <person name="Weiss V.A."/>
            <person name="Vicente V.A."/>
            <person name="Raittz R.T."/>
            <person name="Moreno L.F."/>
            <person name="De Souza E.M."/>
            <person name="Pedrosa F.O."/>
            <person name="Steffens M.B."/>
            <person name="Faoro H."/>
            <person name="Tadra-Sfeir M.Z."/>
            <person name="Najafzadeh M.J."/>
            <person name="Felipe M.S."/>
            <person name="Teixeira M."/>
            <person name="Sun J."/>
            <person name="Xi L."/>
            <person name="Gomes R."/>
            <person name="De Azevedo C.M."/>
            <person name="Salgado C.G."/>
            <person name="Da Silva M.B."/>
            <person name="Nascimento M.F."/>
            <person name="Queiroz-Telles F."/>
            <person name="Attili D.S."/>
            <person name="Gorbushina A."/>
        </authorList>
    </citation>
    <scope>NUCLEOTIDE SEQUENCE [LARGE SCALE GENOMIC DNA]</scope>
    <source>
        <strain evidence="10 11">CBS 125763</strain>
    </source>
</reference>
<keyword evidence="6 7" id="KW-0539">Nucleus</keyword>
<dbReference type="GeneID" id="30005630"/>
<feature type="region of interest" description="Disordered" evidence="9">
    <location>
        <begin position="1"/>
        <end position="29"/>
    </location>
</feature>
<feature type="compositionally biased region" description="Basic and acidic residues" evidence="9">
    <location>
        <begin position="231"/>
        <end position="260"/>
    </location>
</feature>
<feature type="compositionally biased region" description="Basic and acidic residues" evidence="9">
    <location>
        <begin position="267"/>
        <end position="278"/>
    </location>
</feature>
<comment type="caution">
    <text evidence="10">The sequence shown here is derived from an EMBL/GenBank/DDBJ whole genome shotgun (WGS) entry which is preliminary data.</text>
</comment>
<dbReference type="OrthoDB" id="5414694at2759"/>
<dbReference type="GO" id="GO:0016592">
    <property type="term" value="C:mediator complex"/>
    <property type="evidence" value="ECO:0007669"/>
    <property type="project" value="InterPro"/>
</dbReference>
<keyword evidence="11" id="KW-1185">Reference proteome</keyword>
<comment type="subunit">
    <text evidence="7">Component of the Mediator complex.</text>
</comment>
<evidence type="ECO:0000256" key="5">
    <source>
        <dbReference type="ARBA" id="ARBA00023163"/>
    </source>
</evidence>
<evidence type="ECO:0000256" key="9">
    <source>
        <dbReference type="SAM" id="MobiDB-lite"/>
    </source>
</evidence>
<keyword evidence="5 7" id="KW-0804">Transcription</keyword>
<dbReference type="Pfam" id="PF07544">
    <property type="entry name" value="Med9"/>
    <property type="match status" value="1"/>
</dbReference>
<sequence length="278" mass="29932">MPSTSNTNTSPATPATAHPDIPPFPSPSTFSILPDIWLLLARLNILHHPPQQLQQQQQQQQQQQTTQAQTNGHHQTPQQQQTQHPPPSSSHGHPTSQTAPSSTPSQQSQTLPTQPHSHSHSQQSQSQPPLPSAGSATGPAATAPIFHGAPLLDLKDLPAQIYPLKQRLAKARAAVTGLPDVARTVEEQEAEIHRLERMVKGLRGRLGLLGEMAISGSGSGLDVVGMAAARSEEGVRDVEMKDEPQPGHEDDTRVDAKEEQGVVTERGGTERKEEWGEG</sequence>
<evidence type="ECO:0000313" key="11">
    <source>
        <dbReference type="Proteomes" id="UP000078343"/>
    </source>
</evidence>
<accession>A0A179A061</accession>
<organism evidence="10 11">
    <name type="scientific">Fonsecaea erecta</name>
    <dbReference type="NCBI Taxonomy" id="1367422"/>
    <lineage>
        <taxon>Eukaryota</taxon>
        <taxon>Fungi</taxon>
        <taxon>Dikarya</taxon>
        <taxon>Ascomycota</taxon>
        <taxon>Pezizomycotina</taxon>
        <taxon>Eurotiomycetes</taxon>
        <taxon>Chaetothyriomycetidae</taxon>
        <taxon>Chaetothyriales</taxon>
        <taxon>Herpotrichiellaceae</taxon>
        <taxon>Fonsecaea</taxon>
    </lineage>
</organism>
<feature type="compositionally biased region" description="Low complexity" evidence="9">
    <location>
        <begin position="1"/>
        <end position="19"/>
    </location>
</feature>
<comment type="function">
    <text evidence="7">Component of the Mediator complex, a coactivator involved in the regulated transcription of nearly all RNA polymerase II-dependent genes. Mediator functions as a bridge to convey information from gene-specific regulatory proteins to the basal RNA polymerase II transcription machinery. Mediator is recruited to promoters by direct interactions with regulatory proteins and serves as a scaffold for the assembly of a functional preinitiation complex with RNA polymerase II and the general transcription factors.</text>
</comment>
<dbReference type="GO" id="GO:0006357">
    <property type="term" value="P:regulation of transcription by RNA polymerase II"/>
    <property type="evidence" value="ECO:0007669"/>
    <property type="project" value="InterPro"/>
</dbReference>
<dbReference type="Proteomes" id="UP000078343">
    <property type="component" value="Unassembled WGS sequence"/>
</dbReference>
<protein>
    <recommendedName>
        <fullName evidence="7">Mediator of RNA polymerase II transcription subunit 9</fullName>
    </recommendedName>
    <alternativeName>
        <fullName evidence="7">Mediator complex subunit 9</fullName>
    </alternativeName>
</protein>
<comment type="subcellular location">
    <subcellularLocation>
        <location evidence="1 7">Nucleus</location>
    </subcellularLocation>
</comment>
<dbReference type="RefSeq" id="XP_018698855.1">
    <property type="nucleotide sequence ID" value="XM_018832976.1"/>
</dbReference>
<proteinExistence type="inferred from homology"/>